<evidence type="ECO:0000256" key="1">
    <source>
        <dbReference type="SAM" id="MobiDB-lite"/>
    </source>
</evidence>
<dbReference type="EMBL" id="CP017248">
    <property type="protein sequence ID" value="AOR34745.1"/>
    <property type="molecule type" value="Genomic_DNA"/>
</dbReference>
<organism evidence="2 3">
    <name type="scientific">Streptomyces fodineus</name>
    <dbReference type="NCBI Taxonomy" id="1904616"/>
    <lineage>
        <taxon>Bacteria</taxon>
        <taxon>Bacillati</taxon>
        <taxon>Actinomycetota</taxon>
        <taxon>Actinomycetes</taxon>
        <taxon>Kitasatosporales</taxon>
        <taxon>Streptomycetaceae</taxon>
        <taxon>Streptomyces</taxon>
    </lineage>
</organism>
<protein>
    <submittedName>
        <fullName evidence="2">Uncharacterized protein</fullName>
    </submittedName>
</protein>
<dbReference type="SUPFAM" id="SSF52266">
    <property type="entry name" value="SGNH hydrolase"/>
    <property type="match status" value="1"/>
</dbReference>
<dbReference type="Proteomes" id="UP000094960">
    <property type="component" value="Chromosome"/>
</dbReference>
<keyword evidence="3" id="KW-1185">Reference proteome</keyword>
<dbReference type="RefSeq" id="WP_069781291.1">
    <property type="nucleotide sequence ID" value="NZ_CP017248.1"/>
</dbReference>
<proteinExistence type="predicted"/>
<dbReference type="KEGG" id="spun:BFF78_30140"/>
<feature type="region of interest" description="Disordered" evidence="1">
    <location>
        <begin position="1"/>
        <end position="30"/>
    </location>
</feature>
<accession>A0A1D7YGL2</accession>
<reference evidence="3" key="1">
    <citation type="submission" date="2016-09" db="EMBL/GenBank/DDBJ databases">
        <title>Streptomyces puniciscabiei strain:TW1S1 Genome sequencing and assembly.</title>
        <authorList>
            <person name="Kim M.-K."/>
            <person name="Kim S.B."/>
        </authorList>
    </citation>
    <scope>NUCLEOTIDE SEQUENCE [LARGE SCALE GENOMIC DNA]</scope>
    <source>
        <strain evidence="3">TW1S1</strain>
    </source>
</reference>
<dbReference type="AlphaFoldDB" id="A0A1D7YGL2"/>
<name>A0A1D7YGL2_9ACTN</name>
<evidence type="ECO:0000313" key="2">
    <source>
        <dbReference type="EMBL" id="AOR34745.1"/>
    </source>
</evidence>
<sequence>MRHTVVGTGRDQAQRMQRRRDDGCSSAPWISGLFPTSPTLPLHPYATGERAMADAVLSALGR</sequence>
<evidence type="ECO:0000313" key="3">
    <source>
        <dbReference type="Proteomes" id="UP000094960"/>
    </source>
</evidence>
<gene>
    <name evidence="2" type="ORF">BFF78_30140</name>
</gene>